<keyword evidence="4 5" id="KW-0413">Isomerase</keyword>
<protein>
    <recommendedName>
        <fullName evidence="5">Peptidyl-prolyl cis-trans isomerase</fullName>
        <shortName evidence="5">PPIase</shortName>
        <ecNumber evidence="5">5.2.1.8</ecNumber>
    </recommendedName>
</protein>
<comment type="catalytic activity">
    <reaction evidence="5">
        <text>[protein]-peptidylproline (omega=180) = [protein]-peptidylproline (omega=0)</text>
        <dbReference type="Rhea" id="RHEA:16237"/>
        <dbReference type="Rhea" id="RHEA-COMP:10747"/>
        <dbReference type="Rhea" id="RHEA-COMP:10748"/>
        <dbReference type="ChEBI" id="CHEBI:83833"/>
        <dbReference type="ChEBI" id="CHEBI:83834"/>
        <dbReference type="EC" id="5.2.1.8"/>
    </reaction>
</comment>
<dbReference type="InterPro" id="IPR020892">
    <property type="entry name" value="Cyclophilin-type_PPIase_CS"/>
</dbReference>
<dbReference type="Gene3D" id="2.40.100.10">
    <property type="entry name" value="Cyclophilin-like"/>
    <property type="match status" value="1"/>
</dbReference>
<dbReference type="GO" id="GO:0003755">
    <property type="term" value="F:peptidyl-prolyl cis-trans isomerase activity"/>
    <property type="evidence" value="ECO:0007669"/>
    <property type="project" value="UniProtKB-UniRule"/>
</dbReference>
<dbReference type="SUPFAM" id="SSF50891">
    <property type="entry name" value="Cyclophilin-like"/>
    <property type="match status" value="1"/>
</dbReference>
<dbReference type="CDD" id="cd00317">
    <property type="entry name" value="cyclophilin"/>
    <property type="match status" value="1"/>
</dbReference>
<dbReference type="EC" id="5.2.1.8" evidence="5"/>
<dbReference type="InterPro" id="IPR029000">
    <property type="entry name" value="Cyclophilin-like_dom_sf"/>
</dbReference>
<dbReference type="PANTHER" id="PTHR45625:SF4">
    <property type="entry name" value="PEPTIDYLPROLYL ISOMERASE DOMAIN AND WD REPEAT-CONTAINING PROTEIN 1"/>
    <property type="match status" value="1"/>
</dbReference>
<dbReference type="Proteomes" id="UP000886812">
    <property type="component" value="Unassembled WGS sequence"/>
</dbReference>
<reference evidence="7" key="1">
    <citation type="submission" date="2020-10" db="EMBL/GenBank/DDBJ databases">
        <authorList>
            <person name="Gilroy R."/>
        </authorList>
    </citation>
    <scope>NUCLEOTIDE SEQUENCE</scope>
    <source>
        <strain evidence="7">10669</strain>
    </source>
</reference>
<evidence type="ECO:0000313" key="8">
    <source>
        <dbReference type="Proteomes" id="UP000886812"/>
    </source>
</evidence>
<dbReference type="PIRSF" id="PIRSF001467">
    <property type="entry name" value="Peptidylpro_ismrse"/>
    <property type="match status" value="1"/>
</dbReference>
<dbReference type="Pfam" id="PF00160">
    <property type="entry name" value="Pro_isomerase"/>
    <property type="match status" value="1"/>
</dbReference>
<comment type="similarity">
    <text evidence="2 5">Belongs to the cyclophilin-type PPIase family.</text>
</comment>
<dbReference type="PANTHER" id="PTHR45625">
    <property type="entry name" value="PEPTIDYL-PROLYL CIS-TRANS ISOMERASE-RELATED"/>
    <property type="match status" value="1"/>
</dbReference>
<comment type="function">
    <text evidence="1 5">PPIases accelerate the folding of proteins. It catalyzes the cis-trans isomerization of proline imidic peptide bonds in oligopeptides.</text>
</comment>
<keyword evidence="3 5" id="KW-0697">Rotamase</keyword>
<evidence type="ECO:0000256" key="1">
    <source>
        <dbReference type="ARBA" id="ARBA00002388"/>
    </source>
</evidence>
<dbReference type="GO" id="GO:0006457">
    <property type="term" value="P:protein folding"/>
    <property type="evidence" value="ECO:0007669"/>
    <property type="project" value="InterPro"/>
</dbReference>
<reference evidence="7" key="2">
    <citation type="journal article" date="2021" name="PeerJ">
        <title>Extensive microbial diversity within the chicken gut microbiome revealed by metagenomics and culture.</title>
        <authorList>
            <person name="Gilroy R."/>
            <person name="Ravi A."/>
            <person name="Getino M."/>
            <person name="Pursley I."/>
            <person name="Horton D.L."/>
            <person name="Alikhan N.F."/>
            <person name="Baker D."/>
            <person name="Gharbi K."/>
            <person name="Hall N."/>
            <person name="Watson M."/>
            <person name="Adriaenssens E.M."/>
            <person name="Foster-Nyarko E."/>
            <person name="Jarju S."/>
            <person name="Secka A."/>
            <person name="Antonio M."/>
            <person name="Oren A."/>
            <person name="Chaudhuri R.R."/>
            <person name="La Ragione R."/>
            <person name="Hildebrand F."/>
            <person name="Pallen M.J."/>
        </authorList>
    </citation>
    <scope>NUCLEOTIDE SEQUENCE</scope>
    <source>
        <strain evidence="7">10669</strain>
    </source>
</reference>
<evidence type="ECO:0000256" key="4">
    <source>
        <dbReference type="ARBA" id="ARBA00023235"/>
    </source>
</evidence>
<dbReference type="InterPro" id="IPR002130">
    <property type="entry name" value="Cyclophilin-type_PPIase_dom"/>
</dbReference>
<evidence type="ECO:0000256" key="5">
    <source>
        <dbReference type="RuleBase" id="RU363019"/>
    </source>
</evidence>
<dbReference type="EMBL" id="DVOG01000181">
    <property type="protein sequence ID" value="HIV04836.1"/>
    <property type="molecule type" value="Genomic_DNA"/>
</dbReference>
<evidence type="ECO:0000313" key="7">
    <source>
        <dbReference type="EMBL" id="HIV04836.1"/>
    </source>
</evidence>
<evidence type="ECO:0000256" key="2">
    <source>
        <dbReference type="ARBA" id="ARBA00007365"/>
    </source>
</evidence>
<organism evidence="7 8">
    <name type="scientific">Candidatus Spyradosoma merdigallinarum</name>
    <dbReference type="NCBI Taxonomy" id="2840950"/>
    <lineage>
        <taxon>Bacteria</taxon>
        <taxon>Pseudomonadati</taxon>
        <taxon>Verrucomicrobiota</taxon>
        <taxon>Opitutia</taxon>
        <taxon>Opitutia incertae sedis</taxon>
        <taxon>Candidatus Spyradosoma</taxon>
    </lineage>
</organism>
<dbReference type="PROSITE" id="PS00170">
    <property type="entry name" value="CSA_PPIASE_1"/>
    <property type="match status" value="1"/>
</dbReference>
<dbReference type="InterPro" id="IPR024936">
    <property type="entry name" value="Cyclophilin-type_PPIase"/>
</dbReference>
<sequence>MNKDKKELAVIHTTEGAMTVEFWPDVAPKTVENFKKLAKSGFYDGTCFHRIIRGFMIQGGDPKTKDPALEAEWGTGGPGYTVKAEFNKKPHVRGVLSMARAMHPDSAGSQFFICHGDARFLDGQYTAFGKIVDGDDVLEKIATTPCVSSGRENSKPVKRIEITSVEFVPAASAEQ</sequence>
<comment type="caution">
    <text evidence="7">The sequence shown here is derived from an EMBL/GenBank/DDBJ whole genome shotgun (WGS) entry which is preliminary data.</text>
</comment>
<name>A0A9D1NL35_9BACT</name>
<accession>A0A9D1NL35</accession>
<dbReference type="PRINTS" id="PR00153">
    <property type="entry name" value="CSAPPISMRASE"/>
</dbReference>
<feature type="domain" description="PPIase cyclophilin-type" evidence="6">
    <location>
        <begin position="5"/>
        <end position="167"/>
    </location>
</feature>
<gene>
    <name evidence="7" type="ORF">IAC75_06815</name>
</gene>
<proteinExistence type="inferred from homology"/>
<evidence type="ECO:0000256" key="3">
    <source>
        <dbReference type="ARBA" id="ARBA00023110"/>
    </source>
</evidence>
<dbReference type="PROSITE" id="PS50072">
    <property type="entry name" value="CSA_PPIASE_2"/>
    <property type="match status" value="1"/>
</dbReference>
<evidence type="ECO:0000259" key="6">
    <source>
        <dbReference type="PROSITE" id="PS50072"/>
    </source>
</evidence>
<dbReference type="InterPro" id="IPR044666">
    <property type="entry name" value="Cyclophilin_A-like"/>
</dbReference>
<dbReference type="AlphaFoldDB" id="A0A9D1NL35"/>